<name>A0A2H4ZQC2_9EUKA</name>
<evidence type="ECO:0000313" key="1">
    <source>
        <dbReference type="EMBL" id="AUG32709.1"/>
    </source>
</evidence>
<reference evidence="1" key="1">
    <citation type="submission" date="2017-10" db="EMBL/GenBank/DDBJ databases">
        <title>Paulinella longichromatophora chromatophore genome.</title>
        <authorList>
            <person name="Lhee D."/>
            <person name="Yoon H.S."/>
        </authorList>
    </citation>
    <scope>NUCLEOTIDE SEQUENCE</scope>
</reference>
<proteinExistence type="predicted"/>
<dbReference type="Pfam" id="PF11237">
    <property type="entry name" value="DUF3038"/>
    <property type="match status" value="1"/>
</dbReference>
<keyword evidence="1" id="KW-0934">Plastid</keyword>
<dbReference type="AlphaFoldDB" id="A0A2H4ZQC2"/>
<gene>
    <name evidence="1" type="ORF">PLO_736</name>
</gene>
<geneLocation type="plastid" evidence="1"/>
<accession>A0A2H4ZQC2</accession>
<protein>
    <submittedName>
        <fullName evidence="1">Uncharacterized protein</fullName>
    </submittedName>
</protein>
<sequence>MTSLILTSSEVEQLDLLLIAVEALDLNGRESILWASYHLGFAEIIPNKVVLWKLRCCNPMRYRKSYGILTSREGDALIEILSFLAERLYPILHQLLSSTEPTEIKLQRWSFFHTRFTHLLKKNMNLRRMRAKSLFKDIIIPNNERRLLIVLGLAAGDGGIQRLHAIISNKVYTYAQ</sequence>
<organism evidence="1">
    <name type="scientific">Paulinella longichromatophora</name>
    <dbReference type="NCBI Taxonomy" id="1708747"/>
    <lineage>
        <taxon>Eukaryota</taxon>
        <taxon>Sar</taxon>
        <taxon>Rhizaria</taxon>
        <taxon>Cercozoa</taxon>
        <taxon>Imbricatea</taxon>
        <taxon>Silicofilosea</taxon>
        <taxon>Euglyphida</taxon>
        <taxon>Paulinellidae</taxon>
        <taxon>Paulinella</taxon>
    </lineage>
</organism>
<dbReference type="EMBL" id="MG264610">
    <property type="protein sequence ID" value="AUG32709.1"/>
    <property type="molecule type" value="Genomic_DNA"/>
</dbReference>
<dbReference type="InterPro" id="IPR021399">
    <property type="entry name" value="DUF3038"/>
</dbReference>